<dbReference type="AlphaFoldDB" id="A0A4Q9DES3"/>
<comment type="caution">
    <text evidence="4">The sequence shown here is derived from an EMBL/GenBank/DDBJ whole genome shotgun (WGS) entry which is preliminary data.</text>
</comment>
<keyword evidence="2" id="KW-0479">Metal-binding</keyword>
<dbReference type="GO" id="GO:0016853">
    <property type="term" value="F:isomerase activity"/>
    <property type="evidence" value="ECO:0007669"/>
    <property type="project" value="UniProtKB-ARBA"/>
</dbReference>
<dbReference type="PANTHER" id="PTHR42796:SF4">
    <property type="entry name" value="FUMARYLACETOACETATE HYDROLASE DOMAIN-CONTAINING PROTEIN 2A"/>
    <property type="match status" value="1"/>
</dbReference>
<evidence type="ECO:0000256" key="2">
    <source>
        <dbReference type="ARBA" id="ARBA00022723"/>
    </source>
</evidence>
<reference evidence="4 5" key="1">
    <citation type="submission" date="2019-02" db="EMBL/GenBank/DDBJ databases">
        <title>Paenibacillus sp. nov., isolated from surface-sterilized tissue of Thalictrum simplex L.</title>
        <authorList>
            <person name="Tuo L."/>
        </authorList>
    </citation>
    <scope>NUCLEOTIDE SEQUENCE [LARGE SCALE GENOMIC DNA]</scope>
    <source>
        <strain evidence="4 5">N2SHLJ1</strain>
    </source>
</reference>
<keyword evidence="4" id="KW-0378">Hydrolase</keyword>
<dbReference type="InterPro" id="IPR036663">
    <property type="entry name" value="Fumarylacetoacetase_C_sf"/>
</dbReference>
<comment type="similarity">
    <text evidence="1">Belongs to the FAH family.</text>
</comment>
<dbReference type="Pfam" id="PF01557">
    <property type="entry name" value="FAA_hydrolase"/>
    <property type="match status" value="1"/>
</dbReference>
<evidence type="ECO:0000256" key="1">
    <source>
        <dbReference type="ARBA" id="ARBA00010211"/>
    </source>
</evidence>
<dbReference type="PANTHER" id="PTHR42796">
    <property type="entry name" value="FUMARYLACETOACETATE HYDROLASE DOMAIN-CONTAINING PROTEIN 2A-RELATED"/>
    <property type="match status" value="1"/>
</dbReference>
<dbReference type="FunFam" id="3.90.850.10:FF:000002">
    <property type="entry name" value="2-hydroxyhepta-2,4-diene-1,7-dioate isomerase"/>
    <property type="match status" value="1"/>
</dbReference>
<dbReference type="RefSeq" id="WP_131018020.1">
    <property type="nucleotide sequence ID" value="NZ_SIRE01000033.1"/>
</dbReference>
<keyword evidence="5" id="KW-1185">Reference proteome</keyword>
<gene>
    <name evidence="4" type="ORF">EYB31_33840</name>
</gene>
<name>A0A4Q9DES3_9BACL</name>
<dbReference type="InterPro" id="IPR011234">
    <property type="entry name" value="Fumarylacetoacetase-like_C"/>
</dbReference>
<dbReference type="SUPFAM" id="SSF56529">
    <property type="entry name" value="FAH"/>
    <property type="match status" value="1"/>
</dbReference>
<dbReference type="GO" id="GO:0019752">
    <property type="term" value="P:carboxylic acid metabolic process"/>
    <property type="evidence" value="ECO:0007669"/>
    <property type="project" value="UniProtKB-ARBA"/>
</dbReference>
<dbReference type="EMBL" id="SIRE01000033">
    <property type="protein sequence ID" value="TBL70300.1"/>
    <property type="molecule type" value="Genomic_DNA"/>
</dbReference>
<dbReference type="GO" id="GO:0016787">
    <property type="term" value="F:hydrolase activity"/>
    <property type="evidence" value="ECO:0007669"/>
    <property type="project" value="UniProtKB-KW"/>
</dbReference>
<proteinExistence type="inferred from homology"/>
<sequence length="277" mass="30106">MRLVSFAAEGQTRVGLKTDAGVFDTGYLNMIDLIQAGEAGLQAVRKAEPLNKVVTNYELLAPLTAPGKILCSGINYSSHKQENPNAVFPKKPSFFSKLPSSIIGPNQAIVLPEPESQVDYEVELALVIGRTAKHVAREHALDYVFGYTICNDVSGRDLQFQLQHETIGKGIDSFCPLGPEIVLTDEIPNPAELHVSSYVNGELRQSSSTSDMLFDIPELIRFVTQYLTLYPGDVITTGTPAGCGTFRVPPVFLKAGDVVEVCVDRIGRLVNPVVSGW</sequence>
<dbReference type="InterPro" id="IPR051121">
    <property type="entry name" value="FAH"/>
</dbReference>
<dbReference type="GO" id="GO:0046872">
    <property type="term" value="F:metal ion binding"/>
    <property type="evidence" value="ECO:0007669"/>
    <property type="project" value="UniProtKB-KW"/>
</dbReference>
<dbReference type="OrthoDB" id="9805307at2"/>
<protein>
    <submittedName>
        <fullName evidence="4">FAA hydrolase family protein</fullName>
    </submittedName>
</protein>
<dbReference type="Gene3D" id="3.90.850.10">
    <property type="entry name" value="Fumarylacetoacetase-like, C-terminal domain"/>
    <property type="match status" value="1"/>
</dbReference>
<evidence type="ECO:0000259" key="3">
    <source>
        <dbReference type="Pfam" id="PF01557"/>
    </source>
</evidence>
<evidence type="ECO:0000313" key="4">
    <source>
        <dbReference type="EMBL" id="TBL70300.1"/>
    </source>
</evidence>
<dbReference type="Proteomes" id="UP000293142">
    <property type="component" value="Unassembled WGS sequence"/>
</dbReference>
<evidence type="ECO:0000313" key="5">
    <source>
        <dbReference type="Proteomes" id="UP000293142"/>
    </source>
</evidence>
<organism evidence="4 5">
    <name type="scientific">Paenibacillus thalictri</name>
    <dbReference type="NCBI Taxonomy" id="2527873"/>
    <lineage>
        <taxon>Bacteria</taxon>
        <taxon>Bacillati</taxon>
        <taxon>Bacillota</taxon>
        <taxon>Bacilli</taxon>
        <taxon>Bacillales</taxon>
        <taxon>Paenibacillaceae</taxon>
        <taxon>Paenibacillus</taxon>
    </lineage>
</organism>
<feature type="domain" description="Fumarylacetoacetase-like C-terminal" evidence="3">
    <location>
        <begin position="68"/>
        <end position="274"/>
    </location>
</feature>
<accession>A0A4Q9DES3</accession>